<dbReference type="Pfam" id="PF01523">
    <property type="entry name" value="PmbA_TldD_1st"/>
    <property type="match status" value="1"/>
</dbReference>
<dbReference type="GO" id="GO:0006508">
    <property type="term" value="P:proteolysis"/>
    <property type="evidence" value="ECO:0007669"/>
    <property type="project" value="InterPro"/>
</dbReference>
<dbReference type="Proteomes" id="UP000295341">
    <property type="component" value="Unassembled WGS sequence"/>
</dbReference>
<organism evidence="5 6">
    <name type="scientific">Panacagrimonas perspica</name>
    <dbReference type="NCBI Taxonomy" id="381431"/>
    <lineage>
        <taxon>Bacteria</taxon>
        <taxon>Pseudomonadati</taxon>
        <taxon>Pseudomonadota</taxon>
        <taxon>Gammaproteobacteria</taxon>
        <taxon>Nevskiales</taxon>
        <taxon>Nevskiaceae</taxon>
        <taxon>Panacagrimonas</taxon>
    </lineage>
</organism>
<dbReference type="InterPro" id="IPR036059">
    <property type="entry name" value="TldD/PmbA_sf"/>
</dbReference>
<comment type="caution">
    <text evidence="5">The sequence shown here is derived from an EMBL/GenBank/DDBJ whole genome shotgun (WGS) entry which is preliminary data.</text>
</comment>
<feature type="domain" description="Metalloprotease TldD/E C-terminal" evidence="3">
    <location>
        <begin position="244"/>
        <end position="451"/>
    </location>
</feature>
<evidence type="ECO:0000256" key="1">
    <source>
        <dbReference type="ARBA" id="ARBA00005836"/>
    </source>
</evidence>
<keyword evidence="6" id="KW-1185">Reference proteome</keyword>
<dbReference type="EMBL" id="SOBT01000012">
    <property type="protein sequence ID" value="TDU24263.1"/>
    <property type="molecule type" value="Genomic_DNA"/>
</dbReference>
<dbReference type="AlphaFoldDB" id="A0A4R7NT71"/>
<protein>
    <submittedName>
        <fullName evidence="5">Microcin-processing peptidase 1</fullName>
    </submittedName>
</protein>
<dbReference type="Gene3D" id="3.30.2290.10">
    <property type="entry name" value="PmbA/TldD superfamily"/>
    <property type="match status" value="1"/>
</dbReference>
<gene>
    <name evidence="5" type="ORF">DFR24_4528</name>
</gene>
<evidence type="ECO:0000259" key="4">
    <source>
        <dbReference type="Pfam" id="PF19290"/>
    </source>
</evidence>
<dbReference type="Pfam" id="PF19290">
    <property type="entry name" value="PmbA_TldD_2nd"/>
    <property type="match status" value="1"/>
</dbReference>
<name>A0A4R7NT71_9GAMM</name>
<dbReference type="RefSeq" id="WP_133883679.1">
    <property type="nucleotide sequence ID" value="NZ_MWIN01000003.1"/>
</dbReference>
<sequence length="453" mass="47739">MNQTSKGASAAPLPTPADLQQVAARVLDMARGSGATQSEASLSYSKGYSVSVRSGAVESLEFQRDRSMGITVYFGHRKGNASTGDLSDAGLRACVEAAVTIARVTEEDPCSGLADASRMARDQPDLGLDHPWDLTPEQAIERARACEAAALAVDKRIEQSEGAGLSTSRGISVYANSHGFFGGRSGTQHSLSCAVVATDGQNMQRDYWWDGGRNASRMDSPESIGRRAGQRTIARLGAKPLSTRTAPVLFVPEMARGLFGHFVGAISGSALYRKATFLLDKMDQPVFSPMVQLEQQPFLMQASSSAAFDSEGVATSERRLVEDGVLRGWVLGSYSARKLGLETTGNAGGVFNLVVRPGELDQAALLAQMGEGFLVTELMGQGANGVTGDYSRGAAGFWIENGQIVAPVEGVTIAGNLLEMYKDIQALGGDVDARSGIRCGSVLIGRMTIAGEG</sequence>
<evidence type="ECO:0000259" key="3">
    <source>
        <dbReference type="Pfam" id="PF19289"/>
    </source>
</evidence>
<dbReference type="InterPro" id="IPR045570">
    <property type="entry name" value="Metalloprtase-TldD/E_cen_dom"/>
</dbReference>
<proteinExistence type="inferred from homology"/>
<dbReference type="InterPro" id="IPR047657">
    <property type="entry name" value="PmbA"/>
</dbReference>
<evidence type="ECO:0000313" key="6">
    <source>
        <dbReference type="Proteomes" id="UP000295341"/>
    </source>
</evidence>
<dbReference type="InterPro" id="IPR045569">
    <property type="entry name" value="Metalloprtase-TldD/E_C"/>
</dbReference>
<dbReference type="InterPro" id="IPR035068">
    <property type="entry name" value="TldD/PmbA_N"/>
</dbReference>
<feature type="domain" description="Metalloprotease TldD/E N-terminal" evidence="2">
    <location>
        <begin position="39"/>
        <end position="102"/>
    </location>
</feature>
<dbReference type="GO" id="GO:0008237">
    <property type="term" value="F:metallopeptidase activity"/>
    <property type="evidence" value="ECO:0007669"/>
    <property type="project" value="InterPro"/>
</dbReference>
<dbReference type="OrthoDB" id="9803618at2"/>
<reference evidence="5 6" key="1">
    <citation type="submission" date="2019-03" db="EMBL/GenBank/DDBJ databases">
        <title>Genomic Encyclopedia of Type Strains, Phase IV (KMG-IV): sequencing the most valuable type-strain genomes for metagenomic binning, comparative biology and taxonomic classification.</title>
        <authorList>
            <person name="Goeker M."/>
        </authorList>
    </citation>
    <scope>NUCLEOTIDE SEQUENCE [LARGE SCALE GENOMIC DNA]</scope>
    <source>
        <strain evidence="5 6">DSM 26377</strain>
    </source>
</reference>
<dbReference type="GO" id="GO:0005829">
    <property type="term" value="C:cytosol"/>
    <property type="evidence" value="ECO:0007669"/>
    <property type="project" value="TreeGrafter"/>
</dbReference>
<comment type="similarity">
    <text evidence="1">Belongs to the peptidase U62 family.</text>
</comment>
<accession>A0A4R7NT71</accession>
<dbReference type="SUPFAM" id="SSF111283">
    <property type="entry name" value="Putative modulator of DNA gyrase, PmbA/TldD"/>
    <property type="match status" value="1"/>
</dbReference>
<evidence type="ECO:0000313" key="5">
    <source>
        <dbReference type="EMBL" id="TDU24263.1"/>
    </source>
</evidence>
<dbReference type="Pfam" id="PF19289">
    <property type="entry name" value="PmbA_TldD_3rd"/>
    <property type="match status" value="1"/>
</dbReference>
<dbReference type="NCBIfam" id="NF008268">
    <property type="entry name" value="PRK11040.1"/>
    <property type="match status" value="1"/>
</dbReference>
<dbReference type="InterPro" id="IPR002510">
    <property type="entry name" value="Metalloprtase-TldD/E_N"/>
</dbReference>
<feature type="domain" description="Metalloprotease TldD/E central" evidence="4">
    <location>
        <begin position="129"/>
        <end position="236"/>
    </location>
</feature>
<evidence type="ECO:0000259" key="2">
    <source>
        <dbReference type="Pfam" id="PF01523"/>
    </source>
</evidence>
<dbReference type="PANTHER" id="PTHR43421">
    <property type="entry name" value="METALLOPROTEASE PMBA"/>
    <property type="match status" value="1"/>
</dbReference>
<dbReference type="PANTHER" id="PTHR43421:SF1">
    <property type="entry name" value="METALLOPROTEASE PMBA"/>
    <property type="match status" value="1"/>
</dbReference>